<feature type="transmembrane region" description="Helical" evidence="1">
    <location>
        <begin position="202"/>
        <end position="228"/>
    </location>
</feature>
<accession>A0ABT2ZQG6</accession>
<dbReference type="RefSeq" id="WP_263740565.1">
    <property type="nucleotide sequence ID" value="NZ_JAOWKZ010000003.1"/>
</dbReference>
<name>A0ABT2ZQG6_9RHOB</name>
<proteinExistence type="predicted"/>
<feature type="transmembrane region" description="Helical" evidence="1">
    <location>
        <begin position="107"/>
        <end position="130"/>
    </location>
</feature>
<feature type="transmembrane region" description="Helical" evidence="1">
    <location>
        <begin position="150"/>
        <end position="173"/>
    </location>
</feature>
<feature type="transmembrane region" description="Helical" evidence="1">
    <location>
        <begin position="73"/>
        <end position="95"/>
    </location>
</feature>
<protein>
    <submittedName>
        <fullName evidence="2">DUF2182 domain-containing protein</fullName>
    </submittedName>
</protein>
<feature type="transmembrane region" description="Helical" evidence="1">
    <location>
        <begin position="248"/>
        <end position="265"/>
    </location>
</feature>
<keyword evidence="1" id="KW-0472">Membrane</keyword>
<organism evidence="2 3">
    <name type="scientific">Albidovulum litorale</name>
    <dbReference type="NCBI Taxonomy" id="2984134"/>
    <lineage>
        <taxon>Bacteria</taxon>
        <taxon>Pseudomonadati</taxon>
        <taxon>Pseudomonadota</taxon>
        <taxon>Alphaproteobacteria</taxon>
        <taxon>Rhodobacterales</taxon>
        <taxon>Paracoccaceae</taxon>
        <taxon>Albidovulum</taxon>
    </lineage>
</organism>
<dbReference type="Pfam" id="PF09948">
    <property type="entry name" value="PpoB2"/>
    <property type="match status" value="1"/>
</dbReference>
<keyword evidence="1" id="KW-1133">Transmembrane helix</keyword>
<evidence type="ECO:0000256" key="1">
    <source>
        <dbReference type="SAM" id="Phobius"/>
    </source>
</evidence>
<reference evidence="2 3" key="1">
    <citation type="submission" date="2022-10" db="EMBL/GenBank/DDBJ databases">
        <title>Defluviimonas sp. nov., isolated from ocean surface sediments.</title>
        <authorList>
            <person name="He W."/>
            <person name="Wang L."/>
            <person name="Zhang D.-F."/>
        </authorList>
    </citation>
    <scope>NUCLEOTIDE SEQUENCE [LARGE SCALE GENOMIC DNA]</scope>
    <source>
        <strain evidence="2 3">WL0050</strain>
    </source>
</reference>
<dbReference type="EMBL" id="JAOWKZ010000003">
    <property type="protein sequence ID" value="MCV2873357.1"/>
    <property type="molecule type" value="Genomic_DNA"/>
</dbReference>
<keyword evidence="1" id="KW-0812">Transmembrane</keyword>
<gene>
    <name evidence="2" type="ORF">OEZ71_13745</name>
</gene>
<sequence>MSAPILRGERRVPVWLSPRAAGWLGFYALILLSWIAVVLMARGLPGSELADVPAEFWAALCASAAEANPFALWAMWALMAMAMMLPTFVPALRTFTDLSATGATNGAGALALVAGYTAIWLGASVIGAAAQWGLARNGMLTPAGASLSPWLTAGLLFGAGAYQFSVFKAACLAKCRMPLTFFMSHWRPGAVAALDMGLRLGALCLGCCWALMALGFIGGTMNLIWMGAATHFMTLEKLPEIGRWLTRPAGWALILAGGVSILRALQLV</sequence>
<evidence type="ECO:0000313" key="3">
    <source>
        <dbReference type="Proteomes" id="UP001652564"/>
    </source>
</evidence>
<comment type="caution">
    <text evidence="2">The sequence shown here is derived from an EMBL/GenBank/DDBJ whole genome shotgun (WGS) entry which is preliminary data.</text>
</comment>
<dbReference type="InterPro" id="IPR018688">
    <property type="entry name" value="PpoB2-like"/>
</dbReference>
<keyword evidence="3" id="KW-1185">Reference proteome</keyword>
<evidence type="ECO:0000313" key="2">
    <source>
        <dbReference type="EMBL" id="MCV2873357.1"/>
    </source>
</evidence>
<dbReference type="Proteomes" id="UP001652564">
    <property type="component" value="Unassembled WGS sequence"/>
</dbReference>
<feature type="transmembrane region" description="Helical" evidence="1">
    <location>
        <begin position="21"/>
        <end position="41"/>
    </location>
</feature>